<gene>
    <name evidence="2" type="ORF">DWV06_16435</name>
</gene>
<accession>A0A371ARA7</accession>
<dbReference type="GO" id="GO:0016758">
    <property type="term" value="F:hexosyltransferase activity"/>
    <property type="evidence" value="ECO:0007669"/>
    <property type="project" value="UniProtKB-ARBA"/>
</dbReference>
<dbReference type="InterPro" id="IPR001173">
    <property type="entry name" value="Glyco_trans_2-like"/>
</dbReference>
<keyword evidence="3" id="KW-1185">Reference proteome</keyword>
<dbReference type="EMBL" id="QRCT01000050">
    <property type="protein sequence ID" value="RDU22116.1"/>
    <property type="molecule type" value="Genomic_DNA"/>
</dbReference>
<protein>
    <submittedName>
        <fullName evidence="2">Glycosyltransferase family 2 protein</fullName>
    </submittedName>
</protein>
<name>A0A371ARA7_9FIRM</name>
<organism evidence="2 3">
    <name type="scientific">Anaerosacchariphilus polymeriproducens</name>
    <dbReference type="NCBI Taxonomy" id="1812858"/>
    <lineage>
        <taxon>Bacteria</taxon>
        <taxon>Bacillati</taxon>
        <taxon>Bacillota</taxon>
        <taxon>Clostridia</taxon>
        <taxon>Lachnospirales</taxon>
        <taxon>Lachnospiraceae</taxon>
        <taxon>Anaerosacchariphilus</taxon>
    </lineage>
</organism>
<dbReference type="PANTHER" id="PTHR22916:SF3">
    <property type="entry name" value="UDP-GLCNAC:BETAGAL BETA-1,3-N-ACETYLGLUCOSAMINYLTRANSFERASE-LIKE PROTEIN 1"/>
    <property type="match status" value="1"/>
</dbReference>
<keyword evidence="2" id="KW-0808">Transferase</keyword>
<dbReference type="Pfam" id="PF00535">
    <property type="entry name" value="Glycos_transf_2"/>
    <property type="match status" value="1"/>
</dbReference>
<dbReference type="PANTHER" id="PTHR22916">
    <property type="entry name" value="GLYCOSYLTRANSFERASE"/>
    <property type="match status" value="1"/>
</dbReference>
<dbReference type="OrthoDB" id="9802649at2"/>
<reference evidence="2 3" key="1">
    <citation type="submission" date="2018-07" db="EMBL/GenBank/DDBJ databases">
        <title>Anaerosacharophilus polymeroproducens gen. nov. sp. nov., an anaerobic bacterium isolated from salt field.</title>
        <authorList>
            <person name="Kim W."/>
            <person name="Yang S.-H."/>
            <person name="Oh J."/>
            <person name="Lee J.-H."/>
            <person name="Kwon K.K."/>
        </authorList>
    </citation>
    <scope>NUCLEOTIDE SEQUENCE [LARGE SCALE GENOMIC DNA]</scope>
    <source>
        <strain evidence="2 3">MCWD5</strain>
    </source>
</reference>
<dbReference type="Proteomes" id="UP000255036">
    <property type="component" value="Unassembled WGS sequence"/>
</dbReference>
<dbReference type="SUPFAM" id="SSF53448">
    <property type="entry name" value="Nucleotide-diphospho-sugar transferases"/>
    <property type="match status" value="1"/>
</dbReference>
<dbReference type="AlphaFoldDB" id="A0A371ARA7"/>
<evidence type="ECO:0000313" key="3">
    <source>
        <dbReference type="Proteomes" id="UP000255036"/>
    </source>
</evidence>
<feature type="domain" description="Glycosyltransferase 2-like" evidence="1">
    <location>
        <begin position="7"/>
        <end position="144"/>
    </location>
</feature>
<evidence type="ECO:0000259" key="1">
    <source>
        <dbReference type="Pfam" id="PF00535"/>
    </source>
</evidence>
<sequence length="308" mass="35602">MNKSVAVLMSTYNGEKYIREQIDSVLVQKNVDISLIVRDDSSKDGTTSILKEYEKAGKLRLLTGINMGVGNSFMELLYQSPDADYYAFCDQDDIWLQNKMEVAITKLEKLETKAPGLYISNQTLVNEDGKKIKTRYQTEPKHKLENVIFANYIAGCTMVMNQNLRNILIQQKHRPSQEFLELRIHDVWVMLVANLSGKIIYDKNSYILYRQHQNNVVGAKSMALHEKLHDKYKRMVTKKYKKARSKTAIELQRCFEGEISQKDKEILTLFQHANSIRGVYNIMNHPKLKKAILGNKVIFVMKSLTGWI</sequence>
<dbReference type="RefSeq" id="WP_115483291.1">
    <property type="nucleotide sequence ID" value="NZ_QRCT01000050.1"/>
</dbReference>
<proteinExistence type="predicted"/>
<dbReference type="Gene3D" id="3.90.550.10">
    <property type="entry name" value="Spore Coat Polysaccharide Biosynthesis Protein SpsA, Chain A"/>
    <property type="match status" value="1"/>
</dbReference>
<dbReference type="CDD" id="cd04196">
    <property type="entry name" value="GT_2_like_d"/>
    <property type="match status" value="1"/>
</dbReference>
<dbReference type="InterPro" id="IPR029044">
    <property type="entry name" value="Nucleotide-diphossugar_trans"/>
</dbReference>
<comment type="caution">
    <text evidence="2">The sequence shown here is derived from an EMBL/GenBank/DDBJ whole genome shotgun (WGS) entry which is preliminary data.</text>
</comment>
<evidence type="ECO:0000313" key="2">
    <source>
        <dbReference type="EMBL" id="RDU22116.1"/>
    </source>
</evidence>